<accession>A0AAE0JH71</accession>
<dbReference type="EMBL" id="JAUEPP010000003">
    <property type="protein sequence ID" value="KAK3347777.1"/>
    <property type="molecule type" value="Genomic_DNA"/>
</dbReference>
<evidence type="ECO:0000313" key="3">
    <source>
        <dbReference type="EMBL" id="KAK3347777.1"/>
    </source>
</evidence>
<dbReference type="Pfam" id="PF11160">
    <property type="entry name" value="Hva1_TUDOR"/>
    <property type="match status" value="1"/>
</dbReference>
<evidence type="ECO:0000259" key="2">
    <source>
        <dbReference type="Pfam" id="PF11160"/>
    </source>
</evidence>
<reference evidence="3" key="1">
    <citation type="journal article" date="2023" name="Mol. Phylogenet. Evol.">
        <title>Genome-scale phylogeny and comparative genomics of the fungal order Sordariales.</title>
        <authorList>
            <person name="Hensen N."/>
            <person name="Bonometti L."/>
            <person name="Westerberg I."/>
            <person name="Brannstrom I.O."/>
            <person name="Guillou S."/>
            <person name="Cros-Aarteil S."/>
            <person name="Calhoun S."/>
            <person name="Haridas S."/>
            <person name="Kuo A."/>
            <person name="Mondo S."/>
            <person name="Pangilinan J."/>
            <person name="Riley R."/>
            <person name="LaButti K."/>
            <person name="Andreopoulos B."/>
            <person name="Lipzen A."/>
            <person name="Chen C."/>
            <person name="Yan M."/>
            <person name="Daum C."/>
            <person name="Ng V."/>
            <person name="Clum A."/>
            <person name="Steindorff A."/>
            <person name="Ohm R.A."/>
            <person name="Martin F."/>
            <person name="Silar P."/>
            <person name="Natvig D.O."/>
            <person name="Lalanne C."/>
            <person name="Gautier V."/>
            <person name="Ament-Velasquez S.L."/>
            <person name="Kruys A."/>
            <person name="Hutchinson M.I."/>
            <person name="Powell A.J."/>
            <person name="Barry K."/>
            <person name="Miller A.N."/>
            <person name="Grigoriev I.V."/>
            <person name="Debuchy R."/>
            <person name="Gladieux P."/>
            <person name="Hiltunen Thoren M."/>
            <person name="Johannesson H."/>
        </authorList>
    </citation>
    <scope>NUCLEOTIDE SEQUENCE</scope>
    <source>
        <strain evidence="3">CBS 560.94</strain>
    </source>
</reference>
<dbReference type="RefSeq" id="XP_062682859.1">
    <property type="nucleotide sequence ID" value="XM_062821149.1"/>
</dbReference>
<dbReference type="InterPro" id="IPR021331">
    <property type="entry name" value="Hva1_TUDOR"/>
</dbReference>
<sequence>MPSDDLKDKNSEPIHVGDHVFTHSHGGNRGRHEGEVEKIVISKEEAEREGVQHPPKVLFTDQHGHHVEHNPEVLQHGEYRK</sequence>
<organism evidence="3 4">
    <name type="scientific">Neurospora tetraspora</name>
    <dbReference type="NCBI Taxonomy" id="94610"/>
    <lineage>
        <taxon>Eukaryota</taxon>
        <taxon>Fungi</taxon>
        <taxon>Dikarya</taxon>
        <taxon>Ascomycota</taxon>
        <taxon>Pezizomycotina</taxon>
        <taxon>Sordariomycetes</taxon>
        <taxon>Sordariomycetidae</taxon>
        <taxon>Sordariales</taxon>
        <taxon>Sordariaceae</taxon>
        <taxon>Neurospora</taxon>
    </lineage>
</organism>
<proteinExistence type="predicted"/>
<protein>
    <recommendedName>
        <fullName evidence="2">Hypervirulence associated protein TUDOR domain-containing protein</fullName>
    </recommendedName>
</protein>
<keyword evidence="4" id="KW-1185">Reference proteome</keyword>
<feature type="compositionally biased region" description="Basic and acidic residues" evidence="1">
    <location>
        <begin position="1"/>
        <end position="21"/>
    </location>
</feature>
<evidence type="ECO:0000313" key="4">
    <source>
        <dbReference type="Proteomes" id="UP001278500"/>
    </source>
</evidence>
<feature type="compositionally biased region" description="Basic and acidic residues" evidence="1">
    <location>
        <begin position="62"/>
        <end position="81"/>
    </location>
</feature>
<name>A0AAE0JH71_9PEZI</name>
<gene>
    <name evidence="3" type="ORF">B0H65DRAFT_155550</name>
</gene>
<feature type="domain" description="Hypervirulence associated protein TUDOR" evidence="2">
    <location>
        <begin position="17"/>
        <end position="72"/>
    </location>
</feature>
<reference evidence="3" key="2">
    <citation type="submission" date="2023-06" db="EMBL/GenBank/DDBJ databases">
        <authorList>
            <consortium name="Lawrence Berkeley National Laboratory"/>
            <person name="Haridas S."/>
            <person name="Hensen N."/>
            <person name="Bonometti L."/>
            <person name="Westerberg I."/>
            <person name="Brannstrom I.O."/>
            <person name="Guillou S."/>
            <person name="Cros-Aarteil S."/>
            <person name="Calhoun S."/>
            <person name="Kuo A."/>
            <person name="Mondo S."/>
            <person name="Pangilinan J."/>
            <person name="Riley R."/>
            <person name="Labutti K."/>
            <person name="Andreopoulos B."/>
            <person name="Lipzen A."/>
            <person name="Chen C."/>
            <person name="Yanf M."/>
            <person name="Daum C."/>
            <person name="Ng V."/>
            <person name="Clum A."/>
            <person name="Steindorff A."/>
            <person name="Ohm R."/>
            <person name="Martin F."/>
            <person name="Silar P."/>
            <person name="Natvig D."/>
            <person name="Lalanne C."/>
            <person name="Gautier V."/>
            <person name="Ament-Velasquez S.L."/>
            <person name="Kruys A."/>
            <person name="Hutchinson M.I."/>
            <person name="Powell A.J."/>
            <person name="Barry K."/>
            <person name="Miller A.N."/>
            <person name="Grigoriev I.V."/>
            <person name="Debuchy R."/>
            <person name="Gladieux P."/>
            <person name="Thoren M.H."/>
            <person name="Johannesson H."/>
        </authorList>
    </citation>
    <scope>NUCLEOTIDE SEQUENCE</scope>
    <source>
        <strain evidence="3">CBS 560.94</strain>
    </source>
</reference>
<dbReference type="Proteomes" id="UP001278500">
    <property type="component" value="Unassembled WGS sequence"/>
</dbReference>
<evidence type="ECO:0000256" key="1">
    <source>
        <dbReference type="SAM" id="MobiDB-lite"/>
    </source>
</evidence>
<dbReference type="AlphaFoldDB" id="A0AAE0JH71"/>
<comment type="caution">
    <text evidence="3">The sequence shown here is derived from an EMBL/GenBank/DDBJ whole genome shotgun (WGS) entry which is preliminary data.</text>
</comment>
<dbReference type="GeneID" id="87858303"/>
<dbReference type="Gene3D" id="2.30.30.1060">
    <property type="match status" value="1"/>
</dbReference>
<feature type="compositionally biased region" description="Basic and acidic residues" evidence="1">
    <location>
        <begin position="30"/>
        <end position="51"/>
    </location>
</feature>
<feature type="region of interest" description="Disordered" evidence="1">
    <location>
        <begin position="1"/>
        <end position="81"/>
    </location>
</feature>